<feature type="transmembrane region" description="Helical" evidence="1">
    <location>
        <begin position="6"/>
        <end position="28"/>
    </location>
</feature>
<evidence type="ECO:0000313" key="3">
    <source>
        <dbReference type="Proteomes" id="UP000466307"/>
    </source>
</evidence>
<name>A0A7K3LK58_9ACTN</name>
<protein>
    <submittedName>
        <fullName evidence="2">Uncharacterized protein</fullName>
    </submittedName>
</protein>
<proteinExistence type="predicted"/>
<sequence length="160" mass="17700">MSTIGIIVVVVIVVVAVSILAGAVWFAWDSDKRIRAFAHSTDLIPGKASRAPKSWTTATSPEALLHRRVRYAIADVHQNPAIPHDPATLAERDRLDDAVFTLDDSLIAVQDLAGGEKDERLEELETAVKRLEELPRQLWEAPFEQQRSDIDDVIAAIART</sequence>
<comment type="caution">
    <text evidence="2">The sequence shown here is derived from an EMBL/GenBank/DDBJ whole genome shotgun (WGS) entry which is preliminary data.</text>
</comment>
<gene>
    <name evidence="2" type="ORF">GYA93_03000</name>
</gene>
<dbReference type="EMBL" id="JAADZU010000006">
    <property type="protein sequence ID" value="NDK88553.1"/>
    <property type="molecule type" value="Genomic_DNA"/>
</dbReference>
<reference evidence="2 3" key="1">
    <citation type="submission" date="2020-01" db="EMBL/GenBank/DDBJ databases">
        <title>Investigation of new actinobacteria for the biodesulphurisation of diesel fuel.</title>
        <authorList>
            <person name="Athi Narayanan S.M."/>
        </authorList>
    </citation>
    <scope>NUCLEOTIDE SEQUENCE [LARGE SCALE GENOMIC DNA]</scope>
    <source>
        <strain evidence="2 3">213E</strain>
    </source>
</reference>
<dbReference type="AlphaFoldDB" id="A0A7K3LK58"/>
<keyword evidence="1" id="KW-1133">Transmembrane helix</keyword>
<organism evidence="2 3">
    <name type="scientific">Gordonia desulfuricans</name>
    <dbReference type="NCBI Taxonomy" id="89051"/>
    <lineage>
        <taxon>Bacteria</taxon>
        <taxon>Bacillati</taxon>
        <taxon>Actinomycetota</taxon>
        <taxon>Actinomycetes</taxon>
        <taxon>Mycobacteriales</taxon>
        <taxon>Gordoniaceae</taxon>
        <taxon>Gordonia</taxon>
    </lineage>
</organism>
<dbReference type="Proteomes" id="UP000466307">
    <property type="component" value="Unassembled WGS sequence"/>
</dbReference>
<keyword evidence="1" id="KW-0472">Membrane</keyword>
<evidence type="ECO:0000313" key="2">
    <source>
        <dbReference type="EMBL" id="NDK88553.1"/>
    </source>
</evidence>
<keyword evidence="1" id="KW-0812">Transmembrane</keyword>
<keyword evidence="3" id="KW-1185">Reference proteome</keyword>
<accession>A0A7K3LK58</accession>
<dbReference type="RefSeq" id="WP_059035807.1">
    <property type="nucleotide sequence ID" value="NZ_JAADZU010000006.1"/>
</dbReference>
<evidence type="ECO:0000256" key="1">
    <source>
        <dbReference type="SAM" id="Phobius"/>
    </source>
</evidence>